<dbReference type="OrthoDB" id="5847802at2759"/>
<dbReference type="AlphaFoldDB" id="A0A8S1EZC6"/>
<evidence type="ECO:0000313" key="2">
    <source>
        <dbReference type="Proteomes" id="UP000494206"/>
    </source>
</evidence>
<organism evidence="1 2">
    <name type="scientific">Caenorhabditis bovis</name>
    <dbReference type="NCBI Taxonomy" id="2654633"/>
    <lineage>
        <taxon>Eukaryota</taxon>
        <taxon>Metazoa</taxon>
        <taxon>Ecdysozoa</taxon>
        <taxon>Nematoda</taxon>
        <taxon>Chromadorea</taxon>
        <taxon>Rhabditida</taxon>
        <taxon>Rhabditina</taxon>
        <taxon>Rhabditomorpha</taxon>
        <taxon>Rhabditoidea</taxon>
        <taxon>Rhabditidae</taxon>
        <taxon>Peloderinae</taxon>
        <taxon>Caenorhabditis</taxon>
    </lineage>
</organism>
<protein>
    <submittedName>
        <fullName evidence="1">Uncharacterized protein</fullName>
    </submittedName>
</protein>
<sequence>MSRWVTNNNNFELYWSVAVSVLNYLFLTESARTPGKTIQAFEKTRKALRRRKQICFGLAIQVPPKNVLNSKSCRIAAECIDILANTSLILCDSAKDLWTNNYSSEIQELLQRDPENPSKLFVEQRDNEDFDVIFETLIGLFRLHCSEIARVILLEIIHAKSFFHILSILEIFRKMMRKLRHEIRKIQEIEVACWKKEKQGCSIKRKENDVNIGNMDKVAVALESLLEQIRKNEMRSDQLELSLRRILVMISEQLVTCPQISDKSEKVLLSLEEHSDAIPFEKRDDTDEDMVFEGFTLTEDEKNKNRSAICRDVLLDGIENRKHEASLMGELQQVLQPRRSDFEQREKAALAKFYGIKVDELEEKETQEIDYQGIGQGVEEPNETYDWRKEAEENIGIHTASGDDTFLQTLAARCVQQNTIE</sequence>
<gene>
    <name evidence="1" type="ORF">CBOVIS_LOCUS8061</name>
</gene>
<dbReference type="EMBL" id="CADEPM010000005">
    <property type="protein sequence ID" value="CAB3405920.1"/>
    <property type="molecule type" value="Genomic_DNA"/>
</dbReference>
<reference evidence="1 2" key="1">
    <citation type="submission" date="2020-04" db="EMBL/GenBank/DDBJ databases">
        <authorList>
            <person name="Laetsch R D."/>
            <person name="Stevens L."/>
            <person name="Kumar S."/>
            <person name="Blaxter L. M."/>
        </authorList>
    </citation>
    <scope>NUCLEOTIDE SEQUENCE [LARGE SCALE GENOMIC DNA]</scope>
</reference>
<name>A0A8S1EZC6_9PELO</name>
<accession>A0A8S1EZC6</accession>
<keyword evidence="2" id="KW-1185">Reference proteome</keyword>
<proteinExistence type="predicted"/>
<dbReference type="Proteomes" id="UP000494206">
    <property type="component" value="Unassembled WGS sequence"/>
</dbReference>
<comment type="caution">
    <text evidence="1">The sequence shown here is derived from an EMBL/GenBank/DDBJ whole genome shotgun (WGS) entry which is preliminary data.</text>
</comment>
<evidence type="ECO:0000313" key="1">
    <source>
        <dbReference type="EMBL" id="CAB3405920.1"/>
    </source>
</evidence>